<feature type="compositionally biased region" description="Basic and acidic residues" evidence="1">
    <location>
        <begin position="351"/>
        <end position="374"/>
    </location>
</feature>
<evidence type="ECO:0000313" key="3">
    <source>
        <dbReference type="RefSeq" id="XP_024881385.1"/>
    </source>
</evidence>
<evidence type="ECO:0000313" key="2">
    <source>
        <dbReference type="Proteomes" id="UP000504618"/>
    </source>
</evidence>
<feature type="compositionally biased region" description="Low complexity" evidence="1">
    <location>
        <begin position="464"/>
        <end position="483"/>
    </location>
</feature>
<feature type="compositionally biased region" description="Basic and acidic residues" evidence="1">
    <location>
        <begin position="383"/>
        <end position="408"/>
    </location>
</feature>
<feature type="region of interest" description="Disordered" evidence="1">
    <location>
        <begin position="337"/>
        <end position="512"/>
    </location>
</feature>
<feature type="compositionally biased region" description="Basic and acidic residues" evidence="1">
    <location>
        <begin position="449"/>
        <end position="460"/>
    </location>
</feature>
<feature type="compositionally biased region" description="Low complexity" evidence="1">
    <location>
        <begin position="413"/>
        <end position="432"/>
    </location>
</feature>
<protein>
    <submittedName>
        <fullName evidence="3">Centrosome-associated protein CEP250-like isoform X6</fullName>
    </submittedName>
</protein>
<accession>A0A6J1QLF5</accession>
<keyword evidence="2" id="KW-1185">Reference proteome</keyword>
<sequence>MVYESDFYTTRRPYSRPLVSSYTVTNTEVKKQDYFPWEKVPLVPRPSLVPEPFTVWGRKKLDPREEFYQYATLPDKEGVVRGKDVAKEDHVRQLVDGGAVSKYRPIIDVIPLSGVIQLRSVPHMPYVAHKRLVTIVHSPIHHVYYSGAMVPIRVRSRVRPSILAAELNRIRYLPRLSSRSYTEEYLNSRDNILFDDETRDIRAKVDSLLRRVHVFVPRAVASDFLEQIVPERMRNHDYVRRLLSGRSNAKKQVDHLNWYDVPERGTFGTLACIKYVAGNPQSVRRPYYKVADLRPADIRNDVNFLSYYSKNRQAAATASPGQPMTEREMRKVRALGYDSTSQEQKTPAPESDAKPEKKAKKKPEPEKEPIREPESMPELVPEPVKEPESVAEPVKEPESVAEPVKEPDLVAEPVKPSKPAKGSKAAKSAKSAKAAEPKAEPAPEPAPEPVKEPEIVKEPEPEPVQESQPVSEPIAEPEAPTEPVAEEAPTESAEAVSDEAKEEKVKQDKEDAVRRAEAYLAKAAREAQSEEERRKAAEEERLQLEMEEKKAWEALQLAQERKAELSQILEIEQQEAERKAEEAKLQAEREEVERIEEGERLINQANLESLIQEQERLIVEEHLEEIHNQKQEQEETDVTQLEANENKDICTEEPADLGEITDQEKEEKPCDVTTDDETRVEEENVHEEEPEIIEDPFVEEPEGAESKPQTGPTAAEDGPQIEEVTSGEEFEWGDQDS</sequence>
<reference evidence="3" key="1">
    <citation type="submission" date="2025-08" db="UniProtKB">
        <authorList>
            <consortium name="RefSeq"/>
        </authorList>
    </citation>
    <scope>IDENTIFICATION</scope>
    <source>
        <tissue evidence="3">Whole body</tissue>
    </source>
</reference>
<dbReference type="AlphaFoldDB" id="A0A6J1QLF5"/>
<gene>
    <name evidence="3" type="primary">LOC112460774</name>
</gene>
<feature type="compositionally biased region" description="Acidic residues" evidence="1">
    <location>
        <begin position="725"/>
        <end position="737"/>
    </location>
</feature>
<feature type="compositionally biased region" description="Acidic residues" evidence="1">
    <location>
        <begin position="651"/>
        <end position="661"/>
    </location>
</feature>
<dbReference type="RefSeq" id="XP_024881385.1">
    <property type="nucleotide sequence ID" value="XM_025025617.1"/>
</dbReference>
<dbReference type="OrthoDB" id="8194914at2759"/>
<proteinExistence type="predicted"/>
<organism evidence="2 3">
    <name type="scientific">Temnothorax curvispinosus</name>
    <dbReference type="NCBI Taxonomy" id="300111"/>
    <lineage>
        <taxon>Eukaryota</taxon>
        <taxon>Metazoa</taxon>
        <taxon>Ecdysozoa</taxon>
        <taxon>Arthropoda</taxon>
        <taxon>Hexapoda</taxon>
        <taxon>Insecta</taxon>
        <taxon>Pterygota</taxon>
        <taxon>Neoptera</taxon>
        <taxon>Endopterygota</taxon>
        <taxon>Hymenoptera</taxon>
        <taxon>Apocrita</taxon>
        <taxon>Aculeata</taxon>
        <taxon>Formicoidea</taxon>
        <taxon>Formicidae</taxon>
        <taxon>Myrmicinae</taxon>
        <taxon>Temnothorax</taxon>
    </lineage>
</organism>
<feature type="compositionally biased region" description="Acidic residues" evidence="1">
    <location>
        <begin position="673"/>
        <end position="703"/>
    </location>
</feature>
<feature type="compositionally biased region" description="Basic and acidic residues" evidence="1">
    <location>
        <begin position="498"/>
        <end position="512"/>
    </location>
</feature>
<dbReference type="GeneID" id="112460774"/>
<evidence type="ECO:0000256" key="1">
    <source>
        <dbReference type="SAM" id="MobiDB-lite"/>
    </source>
</evidence>
<dbReference type="Proteomes" id="UP000504618">
    <property type="component" value="Unplaced"/>
</dbReference>
<name>A0A6J1QLF5_9HYME</name>
<feature type="region of interest" description="Disordered" evidence="1">
    <location>
        <begin position="627"/>
        <end position="737"/>
    </location>
</feature>